<comment type="similarity">
    <text evidence="1 4">Belongs to the UDP-glycosyltransferase family.</text>
</comment>
<accession>A0A9P0ZEI2</accession>
<evidence type="ECO:0000256" key="1">
    <source>
        <dbReference type="ARBA" id="ARBA00009995"/>
    </source>
</evidence>
<dbReference type="Proteomes" id="UP001152484">
    <property type="component" value="Unassembled WGS sequence"/>
</dbReference>
<comment type="caution">
    <text evidence="6">The sequence shown here is derived from an EMBL/GenBank/DDBJ whole genome shotgun (WGS) entry which is preliminary data.</text>
</comment>
<keyword evidence="2 4" id="KW-0328">Glycosyltransferase</keyword>
<dbReference type="OrthoDB" id="5835829at2759"/>
<dbReference type="InterPro" id="IPR035595">
    <property type="entry name" value="UDP_glycos_trans_CS"/>
</dbReference>
<dbReference type="InterPro" id="IPR002213">
    <property type="entry name" value="UDP_glucos_trans"/>
</dbReference>
<evidence type="ECO:0000313" key="7">
    <source>
        <dbReference type="Proteomes" id="UP001152484"/>
    </source>
</evidence>
<dbReference type="GO" id="GO:0035251">
    <property type="term" value="F:UDP-glucosyltransferase activity"/>
    <property type="evidence" value="ECO:0007669"/>
    <property type="project" value="TreeGrafter"/>
</dbReference>
<dbReference type="EMBL" id="CAMAPE010000038">
    <property type="protein sequence ID" value="CAH9100093.1"/>
    <property type="molecule type" value="Genomic_DNA"/>
</dbReference>
<dbReference type="EC" id="2.4.1.-" evidence="5"/>
<evidence type="ECO:0000313" key="6">
    <source>
        <dbReference type="EMBL" id="CAH9100093.1"/>
    </source>
</evidence>
<reference evidence="6" key="1">
    <citation type="submission" date="2022-07" db="EMBL/GenBank/DDBJ databases">
        <authorList>
            <person name="Macas J."/>
            <person name="Novak P."/>
            <person name="Neumann P."/>
        </authorList>
    </citation>
    <scope>NUCLEOTIDE SEQUENCE</scope>
</reference>
<name>A0A9P0ZEI2_CUSEU</name>
<dbReference type="AlphaFoldDB" id="A0A9P0ZEI2"/>
<keyword evidence="3 4" id="KW-0808">Transferase</keyword>
<evidence type="ECO:0000256" key="3">
    <source>
        <dbReference type="ARBA" id="ARBA00022679"/>
    </source>
</evidence>
<dbReference type="SUPFAM" id="SSF53756">
    <property type="entry name" value="UDP-Glycosyltransferase/glycogen phosphorylase"/>
    <property type="match status" value="1"/>
</dbReference>
<evidence type="ECO:0000256" key="4">
    <source>
        <dbReference type="RuleBase" id="RU003718"/>
    </source>
</evidence>
<dbReference type="Pfam" id="PF00201">
    <property type="entry name" value="UDPGT"/>
    <property type="match status" value="1"/>
</dbReference>
<sequence>MAFESCSKRRQQQLHFILFPLMAPGHMIPMVDIAKLLAQRCGVAVTILTTPVNANRFRTTLSRAVSSGLKIQLLELRFPTSESGLPEGCENIDLLPSLDMAPKFLAAINTLRQEAEQVLERLDPPPNCLISDMGLPWTAEIALGLNIPRLVFHGTCCFSLLCNHRIMESKILDSLESDSDPFVVPDLPDMVEFTKAQVSSSSKKTSHGTPNYALMEEFKKKFLAAEKATYGVVVNSFEELEPEYAREYSKEKQGKVWCIGPVSLYSSSEDKDHAAVRGDETAATNQDCLKWLESHEPESVVYASLGSLARPNVEQMADMGLGLESTGRPFIWVLGRGRNVSGIEEWIAMTGFEERNKEKGMVVRGWAPQIPILSHPSVGGFLTHCGWNSVLEGIAAGVPMATWPLFAEQFCNDKLVVQVLGVGVSVGAEVPVKWGEEEEVGVLVKKDDNKRAVEKVMGEEGKEMRRKAREAGELARMAIQESGGSSALNLTSLIQEMSSINM</sequence>
<dbReference type="FunFam" id="3.40.50.2000:FF:000071">
    <property type="entry name" value="Glycosyltransferase"/>
    <property type="match status" value="1"/>
</dbReference>
<dbReference type="PANTHER" id="PTHR48047:SF217">
    <property type="entry name" value="GLYCOSYLTRANSFERASE"/>
    <property type="match status" value="1"/>
</dbReference>
<dbReference type="FunFam" id="3.40.50.2000:FF:000047">
    <property type="entry name" value="Glycosyltransferase"/>
    <property type="match status" value="1"/>
</dbReference>
<dbReference type="Gene3D" id="3.40.50.2000">
    <property type="entry name" value="Glycogen Phosphorylase B"/>
    <property type="match status" value="2"/>
</dbReference>
<dbReference type="PROSITE" id="PS00375">
    <property type="entry name" value="UDPGT"/>
    <property type="match status" value="1"/>
</dbReference>
<gene>
    <name evidence="6" type="ORF">CEURO_LOCUS14765</name>
</gene>
<evidence type="ECO:0000256" key="2">
    <source>
        <dbReference type="ARBA" id="ARBA00022676"/>
    </source>
</evidence>
<proteinExistence type="inferred from homology"/>
<keyword evidence="7" id="KW-1185">Reference proteome</keyword>
<organism evidence="6 7">
    <name type="scientific">Cuscuta europaea</name>
    <name type="common">European dodder</name>
    <dbReference type="NCBI Taxonomy" id="41803"/>
    <lineage>
        <taxon>Eukaryota</taxon>
        <taxon>Viridiplantae</taxon>
        <taxon>Streptophyta</taxon>
        <taxon>Embryophyta</taxon>
        <taxon>Tracheophyta</taxon>
        <taxon>Spermatophyta</taxon>
        <taxon>Magnoliopsida</taxon>
        <taxon>eudicotyledons</taxon>
        <taxon>Gunneridae</taxon>
        <taxon>Pentapetalae</taxon>
        <taxon>asterids</taxon>
        <taxon>lamiids</taxon>
        <taxon>Solanales</taxon>
        <taxon>Convolvulaceae</taxon>
        <taxon>Cuscuteae</taxon>
        <taxon>Cuscuta</taxon>
        <taxon>Cuscuta subgen. Cuscuta</taxon>
    </lineage>
</organism>
<dbReference type="PANTHER" id="PTHR48047">
    <property type="entry name" value="GLYCOSYLTRANSFERASE"/>
    <property type="match status" value="1"/>
</dbReference>
<protein>
    <recommendedName>
        <fullName evidence="5">Glycosyltransferase</fullName>
        <ecNumber evidence="5">2.4.1.-</ecNumber>
    </recommendedName>
</protein>
<evidence type="ECO:0000256" key="5">
    <source>
        <dbReference type="RuleBase" id="RU362057"/>
    </source>
</evidence>
<dbReference type="CDD" id="cd03784">
    <property type="entry name" value="GT1_Gtf-like"/>
    <property type="match status" value="1"/>
</dbReference>